<dbReference type="SUPFAM" id="SSF50985">
    <property type="entry name" value="RCC1/BLIP-II"/>
    <property type="match status" value="1"/>
</dbReference>
<keyword evidence="1" id="KW-0344">Guanine-nucleotide releasing factor</keyword>
<dbReference type="PANTHER" id="PTHR45982:SF1">
    <property type="entry name" value="REGULATOR OF CHROMOSOME CONDENSATION"/>
    <property type="match status" value="1"/>
</dbReference>
<comment type="caution">
    <text evidence="4">The sequence shown here is derived from an EMBL/GenBank/DDBJ whole genome shotgun (WGS) entry which is preliminary data.</text>
</comment>
<dbReference type="PROSITE" id="PS50012">
    <property type="entry name" value="RCC1_3"/>
    <property type="match status" value="7"/>
</dbReference>
<dbReference type="InterPro" id="IPR000408">
    <property type="entry name" value="Reg_chr_condens"/>
</dbReference>
<dbReference type="RefSeq" id="WP_221521505.1">
    <property type="nucleotide sequence ID" value="NZ_JACHJV010000001.1"/>
</dbReference>
<keyword evidence="2" id="KW-0677">Repeat</keyword>
<dbReference type="PRINTS" id="PR00633">
    <property type="entry name" value="RCCNDNSATION"/>
</dbReference>
<evidence type="ECO:0000313" key="5">
    <source>
        <dbReference type="Proteomes" id="UP000540506"/>
    </source>
</evidence>
<reference evidence="4 5" key="1">
    <citation type="submission" date="2020-08" db="EMBL/GenBank/DDBJ databases">
        <title>Sequencing the genomes of 1000 actinobacteria strains.</title>
        <authorList>
            <person name="Klenk H.-P."/>
        </authorList>
    </citation>
    <scope>NUCLEOTIDE SEQUENCE [LARGE SCALE GENOMIC DNA]</scope>
    <source>
        <strain evidence="4 5">DSM 41654</strain>
    </source>
</reference>
<dbReference type="Gene3D" id="2.130.10.30">
    <property type="entry name" value="Regulator of chromosome condensation 1/beta-lactamase-inhibitor protein II"/>
    <property type="match status" value="2"/>
</dbReference>
<dbReference type="GO" id="GO:0005085">
    <property type="term" value="F:guanyl-nucleotide exchange factor activity"/>
    <property type="evidence" value="ECO:0007669"/>
    <property type="project" value="TreeGrafter"/>
</dbReference>
<keyword evidence="5" id="KW-1185">Reference proteome</keyword>
<gene>
    <name evidence="4" type="ORF">FHR34_002056</name>
</gene>
<protein>
    <submittedName>
        <fullName evidence="4">Alpha-tubulin suppressor-like RCC1 family protein</fullName>
    </submittedName>
</protein>
<dbReference type="GO" id="GO:0005737">
    <property type="term" value="C:cytoplasm"/>
    <property type="evidence" value="ECO:0007669"/>
    <property type="project" value="TreeGrafter"/>
</dbReference>
<proteinExistence type="predicted"/>
<dbReference type="InterPro" id="IPR009091">
    <property type="entry name" value="RCC1/BLIP-II"/>
</dbReference>
<accession>A0A7W7R0N7</accession>
<dbReference type="PROSITE" id="PS00626">
    <property type="entry name" value="RCC1_2"/>
    <property type="match status" value="3"/>
</dbReference>
<name>A0A7W7R0N7_KITKI</name>
<evidence type="ECO:0000259" key="3">
    <source>
        <dbReference type="Pfam" id="PF25390"/>
    </source>
</evidence>
<dbReference type="InterPro" id="IPR058923">
    <property type="entry name" value="RCC1-like_dom"/>
</dbReference>
<dbReference type="InterPro" id="IPR051553">
    <property type="entry name" value="Ran_GTPase-activating"/>
</dbReference>
<evidence type="ECO:0000313" key="4">
    <source>
        <dbReference type="EMBL" id="MBB4923063.1"/>
    </source>
</evidence>
<dbReference type="AlphaFoldDB" id="A0A7W7R0N7"/>
<dbReference type="Proteomes" id="UP000540506">
    <property type="component" value="Unassembled WGS sequence"/>
</dbReference>
<organism evidence="4 5">
    <name type="scientific">Kitasatospora kifunensis</name>
    <name type="common">Streptomyces kifunensis</name>
    <dbReference type="NCBI Taxonomy" id="58351"/>
    <lineage>
        <taxon>Bacteria</taxon>
        <taxon>Bacillati</taxon>
        <taxon>Actinomycetota</taxon>
        <taxon>Actinomycetes</taxon>
        <taxon>Kitasatosporales</taxon>
        <taxon>Streptomycetaceae</taxon>
        <taxon>Kitasatospora</taxon>
    </lineage>
</organism>
<dbReference type="Pfam" id="PF25390">
    <property type="entry name" value="WD40_RLD"/>
    <property type="match status" value="1"/>
</dbReference>
<dbReference type="PANTHER" id="PTHR45982">
    <property type="entry name" value="REGULATOR OF CHROMOSOME CONDENSATION"/>
    <property type="match status" value="1"/>
</dbReference>
<evidence type="ECO:0000256" key="2">
    <source>
        <dbReference type="ARBA" id="ARBA00022737"/>
    </source>
</evidence>
<sequence length="432" mass="43614">MGTVLAWGANGLGQLGDGTNSDRSTPVPVCAPGRTAPCNPHLRDVVAISAATTGAHSLALRKDGTVLAWGANTFGQLGDGTNSDRSTPVPVCAPGQTAPCTRFLTGVVAIAAGSSHSLALRKDGTVLAWGLNQFGQLGDGQPGIDQSTPVPVCAPGQTAPCTRFLTGVVAVAAGGGHSLALSADSTVLAWGLNNFGQLGDGTNSNFRSRPEPVCEPGQTAPCTRFLTGVHAISAGLAHSLALSKHGTVSAWGFNNFGQLGDGTNTNRDTPVSVCAPGQTAPCTRLLTGVHAISAGSSHNLTLRREGTVFAWGNNFNGQLGDGTDTNRNTPVPVCAPGQTATCTRFLAHADAISAGGSHSLVLREGGTVLAWGNNANGQLGDGTDTNRTTPVPVCAPGQAAPCTRLLTGAHAISGGNSFSLALAGHHESRHPK</sequence>
<dbReference type="EMBL" id="JACHJV010000001">
    <property type="protein sequence ID" value="MBB4923063.1"/>
    <property type="molecule type" value="Genomic_DNA"/>
</dbReference>
<evidence type="ECO:0000256" key="1">
    <source>
        <dbReference type="ARBA" id="ARBA00022658"/>
    </source>
</evidence>
<feature type="domain" description="RCC1-like" evidence="3">
    <location>
        <begin position="4"/>
        <end position="420"/>
    </location>
</feature>